<evidence type="ECO:0000313" key="6">
    <source>
        <dbReference type="EMBL" id="OBB22702.1"/>
    </source>
</evidence>
<dbReference type="Pfam" id="PF01614">
    <property type="entry name" value="IclR_C"/>
    <property type="match status" value="1"/>
</dbReference>
<dbReference type="EMBL" id="LZSO01000049">
    <property type="protein sequence ID" value="OBB22702.1"/>
    <property type="molecule type" value="Genomic_DNA"/>
</dbReference>
<dbReference type="PROSITE" id="PS51078">
    <property type="entry name" value="ICLR_ED"/>
    <property type="match status" value="1"/>
</dbReference>
<comment type="caution">
    <text evidence="6">The sequence shown here is derived from an EMBL/GenBank/DDBJ whole genome shotgun (WGS) entry which is preliminary data.</text>
</comment>
<evidence type="ECO:0000256" key="1">
    <source>
        <dbReference type="ARBA" id="ARBA00023015"/>
    </source>
</evidence>
<evidence type="ECO:0000256" key="2">
    <source>
        <dbReference type="ARBA" id="ARBA00023125"/>
    </source>
</evidence>
<keyword evidence="3" id="KW-0804">Transcription</keyword>
<dbReference type="SUPFAM" id="SSF55781">
    <property type="entry name" value="GAF domain-like"/>
    <property type="match status" value="1"/>
</dbReference>
<gene>
    <name evidence="6" type="ORF">A5792_06135</name>
</gene>
<feature type="domain" description="IclR-ED" evidence="5">
    <location>
        <begin position="72"/>
        <end position="255"/>
    </location>
</feature>
<dbReference type="SMART" id="SM00346">
    <property type="entry name" value="HTH_ICLR"/>
    <property type="match status" value="1"/>
</dbReference>
<protein>
    <submittedName>
        <fullName evidence="6">IclR family transcriptional regulator</fullName>
    </submittedName>
</protein>
<feature type="domain" description="HTH iclR-type" evidence="4">
    <location>
        <begin position="8"/>
        <end position="71"/>
    </location>
</feature>
<dbReference type="InterPro" id="IPR014757">
    <property type="entry name" value="Tscrpt_reg_IclR_C"/>
</dbReference>
<dbReference type="STRING" id="43304.GCA_001403655_05657"/>
<dbReference type="AlphaFoldDB" id="A0A1A0QKP8"/>
<dbReference type="GO" id="GO:0003677">
    <property type="term" value="F:DNA binding"/>
    <property type="evidence" value="ECO:0007669"/>
    <property type="project" value="UniProtKB-KW"/>
</dbReference>
<dbReference type="InterPro" id="IPR036390">
    <property type="entry name" value="WH_DNA-bd_sf"/>
</dbReference>
<keyword evidence="2" id="KW-0238">DNA-binding</keyword>
<dbReference type="Gene3D" id="3.30.450.40">
    <property type="match status" value="1"/>
</dbReference>
<dbReference type="InterPro" id="IPR029016">
    <property type="entry name" value="GAF-like_dom_sf"/>
</dbReference>
<keyword evidence="1" id="KW-0805">Transcription regulation</keyword>
<dbReference type="PANTHER" id="PTHR30136:SF39">
    <property type="entry name" value="TRANSCRIPTIONAL REGULATORY PROTEIN"/>
    <property type="match status" value="1"/>
</dbReference>
<evidence type="ECO:0000313" key="7">
    <source>
        <dbReference type="Proteomes" id="UP000093902"/>
    </source>
</evidence>
<dbReference type="InterPro" id="IPR036388">
    <property type="entry name" value="WH-like_DNA-bd_sf"/>
</dbReference>
<dbReference type="OrthoDB" id="9807558at2"/>
<sequence length="257" mass="27439">MTDGVAGTPVITRAAAILRALADARSDGLTTTELARTTDTPRATAHRMLTALAGEGLVDRASDSGLWFLGPEIYLLGSVAATRYDAAPLATDILRTLARDTGESAFLSARRGDESVCVSAEEGSFPLRSHVLYPGKRFPLGVASAGIVMLAHLPDSEIAAYLDRVDLTEDWGAAHSAAQLRRRIEQTRVSGYSVNPGLIVEGSWGIGAAVFNELGQPMWALSLTGVEMRFDARRQAALGESLLLAAHTLGQRLKRKR</sequence>
<name>A0A1A0QKP8_MYCPR</name>
<accession>A0A1A0QKP8</accession>
<dbReference type="SUPFAM" id="SSF46785">
    <property type="entry name" value="Winged helix' DNA-binding domain"/>
    <property type="match status" value="1"/>
</dbReference>
<dbReference type="GO" id="GO:0045892">
    <property type="term" value="P:negative regulation of DNA-templated transcription"/>
    <property type="evidence" value="ECO:0007669"/>
    <property type="project" value="TreeGrafter"/>
</dbReference>
<dbReference type="RefSeq" id="WP_064937543.1">
    <property type="nucleotide sequence ID" value="NZ_LZSO01000049.1"/>
</dbReference>
<reference evidence="7" key="1">
    <citation type="submission" date="2016-06" db="EMBL/GenBank/DDBJ databases">
        <authorList>
            <person name="Sutton G."/>
            <person name="Brinkac L."/>
            <person name="Sanka R."/>
            <person name="Adams M."/>
            <person name="Lau E."/>
            <person name="Mehaffy C."/>
            <person name="Tameris M."/>
            <person name="Hatherill M."/>
            <person name="Hanekom W."/>
            <person name="Mahomed H."/>
            <person name="Mcshane H."/>
        </authorList>
    </citation>
    <scope>NUCLEOTIDE SEQUENCE [LARGE SCALE GENOMIC DNA]</scope>
    <source>
        <strain evidence="7">852002-51209_SCH5440388</strain>
    </source>
</reference>
<dbReference type="PROSITE" id="PS51077">
    <property type="entry name" value="HTH_ICLR"/>
    <property type="match status" value="1"/>
</dbReference>
<dbReference type="PANTHER" id="PTHR30136">
    <property type="entry name" value="HELIX-TURN-HELIX TRANSCRIPTIONAL REGULATOR, ICLR FAMILY"/>
    <property type="match status" value="1"/>
</dbReference>
<organism evidence="6 7">
    <name type="scientific">Mycolicibacterium peregrinum</name>
    <name type="common">Mycobacterium peregrinum</name>
    <dbReference type="NCBI Taxonomy" id="43304"/>
    <lineage>
        <taxon>Bacteria</taxon>
        <taxon>Bacillati</taxon>
        <taxon>Actinomycetota</taxon>
        <taxon>Actinomycetes</taxon>
        <taxon>Mycobacteriales</taxon>
        <taxon>Mycobacteriaceae</taxon>
        <taxon>Mycolicibacterium</taxon>
    </lineage>
</organism>
<dbReference type="Gene3D" id="1.10.10.10">
    <property type="entry name" value="Winged helix-like DNA-binding domain superfamily/Winged helix DNA-binding domain"/>
    <property type="match status" value="1"/>
</dbReference>
<proteinExistence type="predicted"/>
<dbReference type="Proteomes" id="UP000093902">
    <property type="component" value="Unassembled WGS sequence"/>
</dbReference>
<dbReference type="Pfam" id="PF09339">
    <property type="entry name" value="HTH_IclR"/>
    <property type="match status" value="1"/>
</dbReference>
<dbReference type="InterPro" id="IPR005471">
    <property type="entry name" value="Tscrpt_reg_IclR_N"/>
</dbReference>
<dbReference type="GO" id="GO:0003700">
    <property type="term" value="F:DNA-binding transcription factor activity"/>
    <property type="evidence" value="ECO:0007669"/>
    <property type="project" value="TreeGrafter"/>
</dbReference>
<dbReference type="InterPro" id="IPR050707">
    <property type="entry name" value="HTH_MetabolicPath_Reg"/>
</dbReference>
<evidence type="ECO:0000259" key="5">
    <source>
        <dbReference type="PROSITE" id="PS51078"/>
    </source>
</evidence>
<evidence type="ECO:0000259" key="4">
    <source>
        <dbReference type="PROSITE" id="PS51077"/>
    </source>
</evidence>
<evidence type="ECO:0000256" key="3">
    <source>
        <dbReference type="ARBA" id="ARBA00023163"/>
    </source>
</evidence>